<dbReference type="PANTHER" id="PTHR43394:SF1">
    <property type="entry name" value="ATP-BINDING CASSETTE SUB-FAMILY B MEMBER 10, MITOCHONDRIAL"/>
    <property type="match status" value="1"/>
</dbReference>
<dbReference type="GO" id="GO:0005524">
    <property type="term" value="F:ATP binding"/>
    <property type="evidence" value="ECO:0007669"/>
    <property type="project" value="UniProtKB-KW"/>
</dbReference>
<feature type="region of interest" description="Disordered" evidence="1">
    <location>
        <begin position="114"/>
        <end position="135"/>
    </location>
</feature>
<dbReference type="GO" id="GO:0015421">
    <property type="term" value="F:ABC-type oligopeptide transporter activity"/>
    <property type="evidence" value="ECO:0007669"/>
    <property type="project" value="TreeGrafter"/>
</dbReference>
<evidence type="ECO:0000313" key="3">
    <source>
        <dbReference type="Proteomes" id="UP000250241"/>
    </source>
</evidence>
<reference evidence="2 3" key="1">
    <citation type="submission" date="2016-10" db="EMBL/GenBank/DDBJ databases">
        <title>Genome sequence of Rothia aeria strain JCM11412.</title>
        <authorList>
            <person name="Nambu T."/>
        </authorList>
    </citation>
    <scope>NUCLEOTIDE SEQUENCE [LARGE SCALE GENOMIC DNA]</scope>
    <source>
        <strain evidence="2 3">JCM 11412</strain>
    </source>
</reference>
<dbReference type="EMBL" id="AP017895">
    <property type="protein sequence ID" value="BAV87188.1"/>
    <property type="molecule type" value="Genomic_DNA"/>
</dbReference>
<dbReference type="SUPFAM" id="SSF52540">
    <property type="entry name" value="P-loop containing nucleoside triphosphate hydrolases"/>
    <property type="match status" value="1"/>
</dbReference>
<evidence type="ECO:0000313" key="2">
    <source>
        <dbReference type="EMBL" id="BAV87188.1"/>
    </source>
</evidence>
<gene>
    <name evidence="2" type="ORF">RA11412_0889</name>
</gene>
<dbReference type="PANTHER" id="PTHR43394">
    <property type="entry name" value="ATP-DEPENDENT PERMEASE MDL1, MITOCHONDRIAL"/>
    <property type="match status" value="1"/>
</dbReference>
<dbReference type="InterPro" id="IPR027417">
    <property type="entry name" value="P-loop_NTPase"/>
</dbReference>
<dbReference type="AlphaFoldDB" id="A0A2Z5QXL2"/>
<dbReference type="KEGG" id="raj:RA11412_0889"/>
<evidence type="ECO:0000256" key="1">
    <source>
        <dbReference type="SAM" id="MobiDB-lite"/>
    </source>
</evidence>
<name>A0A2Z5QXL2_9MICC</name>
<dbReference type="Proteomes" id="UP000250241">
    <property type="component" value="Chromosome"/>
</dbReference>
<keyword evidence="3" id="KW-1185">Reference proteome</keyword>
<sequence length="135" mass="13862">MARALAARPAVLLLDDPFSALDVGTEERIITNLRGGEGNLGGATTLLTAHRPSTVALADRVLLLEGGKIVADGTHTELMKLPAYRALMSAEPEAPASLAHIADMLFGIAESEVSAAAESTQNREGSPTGEGGGTQ</sequence>
<dbReference type="InterPro" id="IPR039421">
    <property type="entry name" value="Type_1_exporter"/>
</dbReference>
<proteinExistence type="predicted"/>
<keyword evidence="2" id="KW-0067">ATP-binding</keyword>
<protein>
    <submittedName>
        <fullName evidence="2">Lipid A export ATP-binding/permease protein MsbA</fullName>
    </submittedName>
</protein>
<accession>A0A2Z5QXL2</accession>
<dbReference type="Gene3D" id="3.40.50.300">
    <property type="entry name" value="P-loop containing nucleotide triphosphate hydrolases"/>
    <property type="match status" value="1"/>
</dbReference>
<organism evidence="2 3">
    <name type="scientific">Rothia aeria</name>
    <dbReference type="NCBI Taxonomy" id="172042"/>
    <lineage>
        <taxon>Bacteria</taxon>
        <taxon>Bacillati</taxon>
        <taxon>Actinomycetota</taxon>
        <taxon>Actinomycetes</taxon>
        <taxon>Micrococcales</taxon>
        <taxon>Micrococcaceae</taxon>
        <taxon>Rothia</taxon>
    </lineage>
</organism>
<keyword evidence="2" id="KW-0547">Nucleotide-binding</keyword>